<dbReference type="PANTHER" id="PTHR10434">
    <property type="entry name" value="1-ACYL-SN-GLYCEROL-3-PHOSPHATE ACYLTRANSFERASE"/>
    <property type="match status" value="1"/>
</dbReference>
<dbReference type="EMBL" id="CP075587">
    <property type="protein sequence ID" value="QYF48258.1"/>
    <property type="molecule type" value="Genomic_DNA"/>
</dbReference>
<gene>
    <name evidence="6" type="ORF">RHABOEDO_000383</name>
</gene>
<sequence>MIKPSWASDNSLSFLYRIVVFFTWLFFKILYRHKIYGLKHVYKGAAIIAANHTSFYDPPILAISWPQEVHFLARESLFKYALFGPFIRKLNSHPVQGDTSNSRAFKAIQELLASGKKVILFPEGTRAYEDQLGELKSGVAFLVFRSQIAVIPTYIHGTFSIWNRGRKLPKLWGKTACVFGTPISYEAFQGLDKKQAQKALKERLAESIQNLRTWYERGAEGDPP</sequence>
<evidence type="ECO:0000256" key="1">
    <source>
        <dbReference type="ARBA" id="ARBA00005189"/>
    </source>
</evidence>
<dbReference type="Proteomes" id="UP000826014">
    <property type="component" value="Chromosome"/>
</dbReference>
<proteinExistence type="predicted"/>
<evidence type="ECO:0000313" key="6">
    <source>
        <dbReference type="EMBL" id="QYF48258.1"/>
    </source>
</evidence>
<dbReference type="RefSeq" id="WP_215217508.1">
    <property type="nucleotide sequence ID" value="NZ_CP075587.1"/>
</dbReference>
<evidence type="ECO:0000313" key="7">
    <source>
        <dbReference type="Proteomes" id="UP000826014"/>
    </source>
</evidence>
<organism evidence="6 7">
    <name type="scientific">Candidatus Rhabdochlamydia oedothoracis</name>
    <dbReference type="NCBI Taxonomy" id="2720720"/>
    <lineage>
        <taxon>Bacteria</taxon>
        <taxon>Pseudomonadati</taxon>
        <taxon>Chlamydiota</taxon>
        <taxon>Chlamydiia</taxon>
        <taxon>Parachlamydiales</taxon>
        <taxon>Candidatus Rhabdochlamydiaceae</taxon>
        <taxon>Candidatus Rhabdochlamydia</taxon>
    </lineage>
</organism>
<keyword evidence="6" id="KW-0436">Ligase</keyword>
<dbReference type="SUPFAM" id="SSF69593">
    <property type="entry name" value="Glycerol-3-phosphate (1)-acyltransferase"/>
    <property type="match status" value="1"/>
</dbReference>
<feature type="domain" description="Phospholipid/glycerol acyltransferase" evidence="5">
    <location>
        <begin position="46"/>
        <end position="158"/>
    </location>
</feature>
<name>A0ABX8UZ63_9BACT</name>
<evidence type="ECO:0000256" key="4">
    <source>
        <dbReference type="SAM" id="Phobius"/>
    </source>
</evidence>
<dbReference type="EC" id="6.2.1.20" evidence="6"/>
<evidence type="ECO:0000256" key="2">
    <source>
        <dbReference type="ARBA" id="ARBA00022679"/>
    </source>
</evidence>
<comment type="pathway">
    <text evidence="1">Lipid metabolism.</text>
</comment>
<keyword evidence="7" id="KW-1185">Reference proteome</keyword>
<reference evidence="6 7" key="1">
    <citation type="journal article" date="2022" name="bioRxiv">
        <title>Ecology and evolution of chlamydial symbionts of arthropods.</title>
        <authorList>
            <person name="Halter T."/>
            <person name="Koestlbacher S."/>
            <person name="Collingro A."/>
            <person name="Sixt B.S."/>
            <person name="Toenshoff E.R."/>
            <person name="Hendrickx F."/>
            <person name="Kostanjsek R."/>
            <person name="Horn M."/>
        </authorList>
    </citation>
    <scope>NUCLEOTIDE SEQUENCE [LARGE SCALE GENOMIC DNA]</scope>
    <source>
        <strain evidence="6">W744xW776</strain>
    </source>
</reference>
<keyword evidence="4" id="KW-0812">Transmembrane</keyword>
<protein>
    <submittedName>
        <fullName evidence="6">Bifunctional protein Aas</fullName>
        <ecNumber evidence="6">6.2.1.20</ecNumber>
    </submittedName>
</protein>
<keyword evidence="2" id="KW-0808">Transferase</keyword>
<feature type="transmembrane region" description="Helical" evidence="4">
    <location>
        <begin position="14"/>
        <end position="31"/>
    </location>
</feature>
<dbReference type="PANTHER" id="PTHR10434:SF40">
    <property type="entry name" value="1-ACYL-SN-GLYCEROL-3-PHOSPHATE ACYLTRANSFERASE"/>
    <property type="match status" value="1"/>
</dbReference>
<evidence type="ECO:0000256" key="3">
    <source>
        <dbReference type="ARBA" id="ARBA00023315"/>
    </source>
</evidence>
<keyword evidence="4" id="KW-0472">Membrane</keyword>
<dbReference type="Pfam" id="PF01553">
    <property type="entry name" value="Acyltransferase"/>
    <property type="match status" value="1"/>
</dbReference>
<evidence type="ECO:0000259" key="5">
    <source>
        <dbReference type="SMART" id="SM00563"/>
    </source>
</evidence>
<keyword evidence="3" id="KW-0012">Acyltransferase</keyword>
<dbReference type="InterPro" id="IPR002123">
    <property type="entry name" value="Plipid/glycerol_acylTrfase"/>
</dbReference>
<accession>A0ABX8UZ63</accession>
<dbReference type="GO" id="GO:0008922">
    <property type="term" value="F:long-chain fatty acid [acyl-carrier-protein] ligase activity"/>
    <property type="evidence" value="ECO:0007669"/>
    <property type="project" value="UniProtKB-EC"/>
</dbReference>
<keyword evidence="4" id="KW-1133">Transmembrane helix</keyword>
<dbReference type="SMART" id="SM00563">
    <property type="entry name" value="PlsC"/>
    <property type="match status" value="1"/>
</dbReference>
<dbReference type="CDD" id="cd07989">
    <property type="entry name" value="LPLAT_AGPAT-like"/>
    <property type="match status" value="1"/>
</dbReference>